<dbReference type="Proteomes" id="UP000674179">
    <property type="component" value="Chromosome 33"/>
</dbReference>
<keyword evidence="10" id="KW-0675">Receptor</keyword>
<reference evidence="11 12" key="1">
    <citation type="submission" date="2021-02" db="EMBL/GenBank/DDBJ databases">
        <title>Leishmania (Mundinia) enrietti genome sequencing and assembly.</title>
        <authorList>
            <person name="Almutairi H."/>
            <person name="Gatherer D."/>
        </authorList>
    </citation>
    <scope>NUCLEOTIDE SEQUENCE [LARGE SCALE GENOMIC DNA]</scope>
    <source>
        <strain evidence="11">CUR178</strain>
    </source>
</reference>
<keyword evidence="8" id="KW-0342">GTP-binding</keyword>
<keyword evidence="4" id="KW-0812">Transmembrane</keyword>
<dbReference type="AlphaFoldDB" id="A0A836KDJ8"/>
<dbReference type="GO" id="GO:0005789">
    <property type="term" value="C:endoplasmic reticulum membrane"/>
    <property type="evidence" value="ECO:0007669"/>
    <property type="project" value="UniProtKB-SubCell"/>
</dbReference>
<dbReference type="OrthoDB" id="41266at2759"/>
<evidence type="ECO:0000256" key="6">
    <source>
        <dbReference type="ARBA" id="ARBA00022824"/>
    </source>
</evidence>
<dbReference type="RefSeq" id="XP_067689904.1">
    <property type="nucleotide sequence ID" value="XM_067833801.1"/>
</dbReference>
<evidence type="ECO:0000256" key="8">
    <source>
        <dbReference type="ARBA" id="ARBA00023134"/>
    </source>
</evidence>
<proteinExistence type="inferred from homology"/>
<evidence type="ECO:0000256" key="7">
    <source>
        <dbReference type="ARBA" id="ARBA00022989"/>
    </source>
</evidence>
<evidence type="ECO:0000256" key="1">
    <source>
        <dbReference type="ARBA" id="ARBA00004389"/>
    </source>
</evidence>
<keyword evidence="7" id="KW-1133">Transmembrane helix</keyword>
<evidence type="ECO:0000256" key="10">
    <source>
        <dbReference type="ARBA" id="ARBA00023170"/>
    </source>
</evidence>
<evidence type="ECO:0000256" key="9">
    <source>
        <dbReference type="ARBA" id="ARBA00023136"/>
    </source>
</evidence>
<dbReference type="InterPro" id="IPR019009">
    <property type="entry name" value="SRP_receptor_beta_su"/>
</dbReference>
<dbReference type="KEGG" id="lenr:94169311"/>
<evidence type="ECO:0000256" key="5">
    <source>
        <dbReference type="ARBA" id="ARBA00022741"/>
    </source>
</evidence>
<comment type="similarity">
    <text evidence="2">Belongs to the SRP receptor beta subunit family.</text>
</comment>
<evidence type="ECO:0000313" key="12">
    <source>
        <dbReference type="Proteomes" id="UP000674179"/>
    </source>
</evidence>
<dbReference type="EMBL" id="JAFHKP010000033">
    <property type="protein sequence ID" value="KAG5469896.1"/>
    <property type="molecule type" value="Genomic_DNA"/>
</dbReference>
<evidence type="ECO:0000256" key="3">
    <source>
        <dbReference type="ARBA" id="ARBA00020256"/>
    </source>
</evidence>
<dbReference type="InterPro" id="IPR027417">
    <property type="entry name" value="P-loop_NTPase"/>
</dbReference>
<dbReference type="GeneID" id="94169311"/>
<dbReference type="Gene3D" id="3.40.50.300">
    <property type="entry name" value="P-loop containing nucleotide triphosphate hydrolases"/>
    <property type="match status" value="1"/>
</dbReference>
<keyword evidence="9" id="KW-0472">Membrane</keyword>
<evidence type="ECO:0000313" key="11">
    <source>
        <dbReference type="EMBL" id="KAG5469896.1"/>
    </source>
</evidence>
<name>A0A836KDJ8_LEIEN</name>
<keyword evidence="6" id="KW-0256">Endoplasmic reticulum</keyword>
<evidence type="ECO:0000256" key="4">
    <source>
        <dbReference type="ARBA" id="ARBA00022692"/>
    </source>
</evidence>
<dbReference type="SUPFAM" id="SSF52540">
    <property type="entry name" value="P-loop containing nucleoside triphosphate hydrolases"/>
    <property type="match status" value="1"/>
</dbReference>
<comment type="caution">
    <text evidence="11">The sequence shown here is derived from an EMBL/GenBank/DDBJ whole genome shotgun (WGS) entry which is preliminary data.</text>
</comment>
<protein>
    <recommendedName>
        <fullName evidence="3">Signal recognition particle receptor subunit beta</fullName>
    </recommendedName>
</protein>
<comment type="subcellular location">
    <subcellularLocation>
        <location evidence="1">Endoplasmic reticulum membrane</location>
        <topology evidence="1">Single-pass membrane protein</topology>
    </subcellularLocation>
</comment>
<organism evidence="11 12">
    <name type="scientific">Leishmania enriettii</name>
    <dbReference type="NCBI Taxonomy" id="5663"/>
    <lineage>
        <taxon>Eukaryota</taxon>
        <taxon>Discoba</taxon>
        <taxon>Euglenozoa</taxon>
        <taxon>Kinetoplastea</taxon>
        <taxon>Metakinetoplastina</taxon>
        <taxon>Trypanosomatida</taxon>
        <taxon>Trypanosomatidae</taxon>
        <taxon>Leishmaniinae</taxon>
        <taxon>Leishmania</taxon>
    </lineage>
</organism>
<dbReference type="GO" id="GO:0005525">
    <property type="term" value="F:GTP binding"/>
    <property type="evidence" value="ECO:0007669"/>
    <property type="project" value="UniProtKB-KW"/>
</dbReference>
<sequence length="493" mass="52374">MMSVLDEVLVNETIIEAVRVALDQFTAEGHQFTAASNEAGMSAEQESVIRSALQAGFQNFWEAARKHVASAASLEHGKETGSNDHSHLASTILSSAPRTLSAALEQLARNVTATQEVVQQAMLSIWTHLRNGANCRGGGIDLIAATAVYAATPEVTRALEAAVSAQHLAAADAVMPANVASKVTPGGCLGHLSSFSAERWVWPLATLVLGYLLVSSVFGRILGFGGSLGRRRPRSSTVLIGLPDSGKTALYVQLVHHQQLLESRTSMRANVGYMCAAAQHGLSNGTAGVRVIDCPGHPRLYEEMLRAVREAVNVVVVIDSVTVQDSQQEGVGALAELLFNVLQAPEFYGVRRLLFACTKRDQVISYTSKAVRKLLEAAMVASIESRQNVIGRVESVRDSNNTVITSGGKYGSGRRDGGRRYLLSLDGTDNHDGGGEAALVHGQGRGASRASAKSFSFEQLGVPLAFVDVSSRPNSAEHKYSVAAVEDFLLGNG</sequence>
<dbReference type="Pfam" id="PF09439">
    <property type="entry name" value="SRPRB"/>
    <property type="match status" value="1"/>
</dbReference>
<evidence type="ECO:0000256" key="2">
    <source>
        <dbReference type="ARBA" id="ARBA00005619"/>
    </source>
</evidence>
<gene>
    <name evidence="11" type="ORF">CUR178_02038</name>
</gene>
<keyword evidence="12" id="KW-1185">Reference proteome</keyword>
<accession>A0A836KDJ8</accession>
<keyword evidence="5" id="KW-0547">Nucleotide-binding</keyword>